<dbReference type="GeneID" id="56460939"/>
<dbReference type="GO" id="GO:0004523">
    <property type="term" value="F:RNA-DNA hybrid ribonuclease activity"/>
    <property type="evidence" value="ECO:0007669"/>
    <property type="project" value="UniProtKB-EC"/>
</dbReference>
<dbReference type="Pfam" id="PF00075">
    <property type="entry name" value="RNase_H"/>
    <property type="match status" value="1"/>
</dbReference>
<organism evidence="9 10">
    <name type="scientific">Aliarcobacter cryaerophilus ATCC 43158</name>
    <dbReference type="NCBI Taxonomy" id="1032070"/>
    <lineage>
        <taxon>Bacteria</taxon>
        <taxon>Pseudomonadati</taxon>
        <taxon>Campylobacterota</taxon>
        <taxon>Epsilonproteobacteria</taxon>
        <taxon>Campylobacterales</taxon>
        <taxon>Arcobacteraceae</taxon>
        <taxon>Aliarcobacter</taxon>
    </lineage>
</organism>
<evidence type="ECO:0000313" key="9">
    <source>
        <dbReference type="EMBL" id="AYJ79856.1"/>
    </source>
</evidence>
<comment type="catalytic activity">
    <reaction evidence="1">
        <text>Endonucleolytic cleavage to 5'-phosphomonoester.</text>
        <dbReference type="EC" id="3.1.26.4"/>
    </reaction>
</comment>
<evidence type="ECO:0000256" key="2">
    <source>
        <dbReference type="ARBA" id="ARBA00005300"/>
    </source>
</evidence>
<sequence length="263" mass="29781">MKIDKNFLSKIDYNGTLNKKQLDILKIDFSFEKNYENEALGKEISKNDSNLLMLLKGITDLECQEKIISNYHLVLEHNKIKANVYKNIDNNISTPNNILKIYCDGACSGNPGNAGSGIAVYFDDKNPVLLYGDFVEMGTNNIAELNALYKALQIANETSSNNAISIFTDSRYAIDCISTWAYSWKKNGWSKKGGEIKNLPLIIKSHELFEKLKSKVNLEYVKGHNGIEGNELADRMAINAIKQKSIDYKSFKYEEIEEVLKIK</sequence>
<dbReference type="SUPFAM" id="SSF53098">
    <property type="entry name" value="Ribonuclease H-like"/>
    <property type="match status" value="1"/>
</dbReference>
<dbReference type="EC" id="3.1.26.4" evidence="3"/>
<keyword evidence="4" id="KW-0540">Nuclease</keyword>
<dbReference type="AlphaFoldDB" id="A0AAD0XAB9"/>
<dbReference type="GO" id="GO:0046872">
    <property type="term" value="F:metal ion binding"/>
    <property type="evidence" value="ECO:0007669"/>
    <property type="project" value="UniProtKB-KW"/>
</dbReference>
<evidence type="ECO:0000313" key="10">
    <source>
        <dbReference type="Proteomes" id="UP000273809"/>
    </source>
</evidence>
<evidence type="ECO:0000256" key="5">
    <source>
        <dbReference type="ARBA" id="ARBA00022723"/>
    </source>
</evidence>
<dbReference type="Proteomes" id="UP000273809">
    <property type="component" value="Chromosome"/>
</dbReference>
<gene>
    <name evidence="9" type="primary">rnhA</name>
    <name evidence="9" type="ORF">ACRYA_0717</name>
</gene>
<proteinExistence type="inferred from homology"/>
<dbReference type="PANTHER" id="PTHR10642:SF26">
    <property type="entry name" value="RIBONUCLEASE H1"/>
    <property type="match status" value="1"/>
</dbReference>
<accession>A0AAD0XAB9</accession>
<evidence type="ECO:0000256" key="1">
    <source>
        <dbReference type="ARBA" id="ARBA00000077"/>
    </source>
</evidence>
<comment type="similarity">
    <text evidence="2">Belongs to the RNase H family.</text>
</comment>
<feature type="domain" description="RNase H type-1" evidence="8">
    <location>
        <begin position="95"/>
        <end position="242"/>
    </location>
</feature>
<evidence type="ECO:0000259" key="8">
    <source>
        <dbReference type="PROSITE" id="PS50879"/>
    </source>
</evidence>
<dbReference type="InterPro" id="IPR036397">
    <property type="entry name" value="RNaseH_sf"/>
</dbReference>
<dbReference type="RefSeq" id="WP_105917737.1">
    <property type="nucleotide sequence ID" value="NZ_CP021072.1"/>
</dbReference>
<dbReference type="KEGG" id="acre:ACRYA_0717"/>
<dbReference type="InterPro" id="IPR050092">
    <property type="entry name" value="RNase_H"/>
</dbReference>
<dbReference type="EMBL" id="CP032823">
    <property type="protein sequence ID" value="AYJ79856.1"/>
    <property type="molecule type" value="Genomic_DNA"/>
</dbReference>
<dbReference type="PANTHER" id="PTHR10642">
    <property type="entry name" value="RIBONUCLEASE H1"/>
    <property type="match status" value="1"/>
</dbReference>
<evidence type="ECO:0000256" key="4">
    <source>
        <dbReference type="ARBA" id="ARBA00022722"/>
    </source>
</evidence>
<keyword evidence="6" id="KW-0255">Endonuclease</keyword>
<keyword evidence="7 9" id="KW-0378">Hydrolase</keyword>
<dbReference type="InterPro" id="IPR012337">
    <property type="entry name" value="RNaseH-like_sf"/>
</dbReference>
<keyword evidence="5" id="KW-0479">Metal-binding</keyword>
<evidence type="ECO:0000256" key="3">
    <source>
        <dbReference type="ARBA" id="ARBA00012180"/>
    </source>
</evidence>
<name>A0AAD0XAB9_9BACT</name>
<dbReference type="GO" id="GO:0003676">
    <property type="term" value="F:nucleic acid binding"/>
    <property type="evidence" value="ECO:0007669"/>
    <property type="project" value="InterPro"/>
</dbReference>
<dbReference type="PROSITE" id="PS50879">
    <property type="entry name" value="RNASE_H_1"/>
    <property type="match status" value="1"/>
</dbReference>
<dbReference type="InterPro" id="IPR002156">
    <property type="entry name" value="RNaseH_domain"/>
</dbReference>
<dbReference type="CDD" id="cd09280">
    <property type="entry name" value="RNase_HI_eukaryote_like"/>
    <property type="match status" value="1"/>
</dbReference>
<dbReference type="GO" id="GO:0043137">
    <property type="term" value="P:DNA replication, removal of RNA primer"/>
    <property type="evidence" value="ECO:0007669"/>
    <property type="project" value="TreeGrafter"/>
</dbReference>
<reference evidence="9 10" key="1">
    <citation type="submission" date="2018-10" db="EMBL/GenBank/DDBJ databases">
        <title>Complete genome sequences of Arcobacter cryaerophilus strains ATCC 43158 and ATCC 49615.</title>
        <authorList>
            <person name="Miller W.G."/>
            <person name="Yee E."/>
            <person name="Bono J.L."/>
        </authorList>
    </citation>
    <scope>NUCLEOTIDE SEQUENCE [LARGE SCALE GENOMIC DNA]</scope>
    <source>
        <strain evidence="9 10">ATCC 43158</strain>
    </source>
</reference>
<evidence type="ECO:0000256" key="7">
    <source>
        <dbReference type="ARBA" id="ARBA00022801"/>
    </source>
</evidence>
<dbReference type="Gene3D" id="3.30.420.10">
    <property type="entry name" value="Ribonuclease H-like superfamily/Ribonuclease H"/>
    <property type="match status" value="1"/>
</dbReference>
<protein>
    <recommendedName>
        <fullName evidence="3">ribonuclease H</fullName>
        <ecNumber evidence="3">3.1.26.4</ecNumber>
    </recommendedName>
</protein>
<evidence type="ECO:0000256" key="6">
    <source>
        <dbReference type="ARBA" id="ARBA00022759"/>
    </source>
</evidence>